<dbReference type="EMBL" id="BART01032458">
    <property type="protein sequence ID" value="GAH11146.1"/>
    <property type="molecule type" value="Genomic_DNA"/>
</dbReference>
<protein>
    <submittedName>
        <fullName evidence="1">Uncharacterized protein</fullName>
    </submittedName>
</protein>
<organism evidence="1">
    <name type="scientific">marine sediment metagenome</name>
    <dbReference type="NCBI Taxonomy" id="412755"/>
    <lineage>
        <taxon>unclassified sequences</taxon>
        <taxon>metagenomes</taxon>
        <taxon>ecological metagenomes</taxon>
    </lineage>
</organism>
<feature type="non-terminal residue" evidence="1">
    <location>
        <position position="1"/>
    </location>
</feature>
<gene>
    <name evidence="1" type="ORF">S01H4_56082</name>
</gene>
<comment type="caution">
    <text evidence="1">The sequence shown here is derived from an EMBL/GenBank/DDBJ whole genome shotgun (WGS) entry which is preliminary data.</text>
</comment>
<accession>X1CRS6</accession>
<proteinExistence type="predicted"/>
<reference evidence="1" key="1">
    <citation type="journal article" date="2014" name="Front. Microbiol.">
        <title>High frequency of phylogenetically diverse reductive dehalogenase-homologous genes in deep subseafloor sedimentary metagenomes.</title>
        <authorList>
            <person name="Kawai M."/>
            <person name="Futagami T."/>
            <person name="Toyoda A."/>
            <person name="Takaki Y."/>
            <person name="Nishi S."/>
            <person name="Hori S."/>
            <person name="Arai W."/>
            <person name="Tsubouchi T."/>
            <person name="Morono Y."/>
            <person name="Uchiyama I."/>
            <person name="Ito T."/>
            <person name="Fujiyama A."/>
            <person name="Inagaki F."/>
            <person name="Takami H."/>
        </authorList>
    </citation>
    <scope>NUCLEOTIDE SEQUENCE</scope>
    <source>
        <strain evidence="1">Expedition CK06-06</strain>
    </source>
</reference>
<sequence length="101" mass="12196">YWVDNGKLYKDNIIRKKYKNYQALSQGIKDLFIKEEKSVFYTLKNRGFCIDNSGQLSVYNKRLRLRRKKLSKNFVKLLLLKFGGLTIYKLKNKFIIEIFYN</sequence>
<name>X1CRS6_9ZZZZ</name>
<dbReference type="AlphaFoldDB" id="X1CRS6"/>
<evidence type="ECO:0000313" key="1">
    <source>
        <dbReference type="EMBL" id="GAH11146.1"/>
    </source>
</evidence>